<feature type="compositionally biased region" description="Polar residues" evidence="2">
    <location>
        <begin position="1028"/>
        <end position="1042"/>
    </location>
</feature>
<dbReference type="GO" id="GO:0030672">
    <property type="term" value="C:synaptic vesicle membrane"/>
    <property type="evidence" value="ECO:0007669"/>
    <property type="project" value="TreeGrafter"/>
</dbReference>
<feature type="compositionally biased region" description="Polar residues" evidence="2">
    <location>
        <begin position="444"/>
        <end position="455"/>
    </location>
</feature>
<feature type="region of interest" description="Disordered" evidence="2">
    <location>
        <begin position="1311"/>
        <end position="1335"/>
    </location>
</feature>
<gene>
    <name evidence="3" type="ORF">TREES_T100010625</name>
</gene>
<feature type="region of interest" description="Disordered" evidence="2">
    <location>
        <begin position="701"/>
        <end position="726"/>
    </location>
</feature>
<dbReference type="EMBL" id="KB320502">
    <property type="protein sequence ID" value="ELW70290.1"/>
    <property type="molecule type" value="Genomic_DNA"/>
</dbReference>
<dbReference type="Proteomes" id="UP000011518">
    <property type="component" value="Unassembled WGS sequence"/>
</dbReference>
<dbReference type="GO" id="GO:0031594">
    <property type="term" value="C:neuromuscular junction"/>
    <property type="evidence" value="ECO:0007669"/>
    <property type="project" value="TreeGrafter"/>
</dbReference>
<dbReference type="GO" id="GO:0043195">
    <property type="term" value="C:terminal bouton"/>
    <property type="evidence" value="ECO:0007669"/>
    <property type="project" value="TreeGrafter"/>
</dbReference>
<feature type="compositionally biased region" description="Polar residues" evidence="2">
    <location>
        <begin position="973"/>
        <end position="983"/>
    </location>
</feature>
<evidence type="ECO:0000256" key="1">
    <source>
        <dbReference type="SAM" id="Coils"/>
    </source>
</evidence>
<feature type="coiled-coil region" evidence="1">
    <location>
        <begin position="317"/>
        <end position="348"/>
    </location>
</feature>
<feature type="region of interest" description="Disordered" evidence="2">
    <location>
        <begin position="48"/>
        <end position="82"/>
    </location>
</feature>
<dbReference type="GO" id="GO:0019992">
    <property type="term" value="F:diacylglycerol binding"/>
    <property type="evidence" value="ECO:0007669"/>
    <property type="project" value="InterPro"/>
</dbReference>
<dbReference type="GO" id="GO:0061789">
    <property type="term" value="P:dense core granule priming"/>
    <property type="evidence" value="ECO:0007669"/>
    <property type="project" value="TreeGrafter"/>
</dbReference>
<proteinExistence type="predicted"/>
<evidence type="ECO:0000313" key="3">
    <source>
        <dbReference type="EMBL" id="ELW70290.1"/>
    </source>
</evidence>
<evidence type="ECO:0000313" key="4">
    <source>
        <dbReference type="Proteomes" id="UP000011518"/>
    </source>
</evidence>
<organism evidence="3 4">
    <name type="scientific">Tupaia chinensis</name>
    <name type="common">Chinese tree shrew</name>
    <name type="synonym">Tupaia belangeri chinensis</name>
    <dbReference type="NCBI Taxonomy" id="246437"/>
    <lineage>
        <taxon>Eukaryota</taxon>
        <taxon>Metazoa</taxon>
        <taxon>Chordata</taxon>
        <taxon>Craniata</taxon>
        <taxon>Vertebrata</taxon>
        <taxon>Euteleostomi</taxon>
        <taxon>Mammalia</taxon>
        <taxon>Eutheria</taxon>
        <taxon>Euarchontoglires</taxon>
        <taxon>Scandentia</taxon>
        <taxon>Tupaiidae</taxon>
        <taxon>Tupaia</taxon>
    </lineage>
</organism>
<dbReference type="GO" id="GO:0035249">
    <property type="term" value="P:synaptic transmission, glutamatergic"/>
    <property type="evidence" value="ECO:0007669"/>
    <property type="project" value="TreeGrafter"/>
</dbReference>
<dbReference type="PANTHER" id="PTHR10480">
    <property type="entry name" value="PROTEIN UNC-13 HOMOLOG"/>
    <property type="match status" value="1"/>
</dbReference>
<reference evidence="4" key="1">
    <citation type="submission" date="2012-07" db="EMBL/GenBank/DDBJ databases">
        <title>Genome of the Chinese tree shrew, a rising model animal genetically related to primates.</title>
        <authorList>
            <person name="Zhang G."/>
            <person name="Fan Y."/>
            <person name="Yao Y."/>
            <person name="Huang Z."/>
        </authorList>
    </citation>
    <scope>NUCLEOTIDE SEQUENCE [LARGE SCALE GENOMIC DNA]</scope>
</reference>
<feature type="compositionally biased region" description="Polar residues" evidence="2">
    <location>
        <begin position="588"/>
        <end position="603"/>
    </location>
</feature>
<feature type="region of interest" description="Disordered" evidence="2">
    <location>
        <begin position="355"/>
        <end position="375"/>
    </location>
</feature>
<name>L9L524_TUPCH</name>
<feature type="compositionally biased region" description="Basic and acidic residues" evidence="2">
    <location>
        <begin position="363"/>
        <end position="375"/>
    </location>
</feature>
<feature type="region of interest" description="Disordered" evidence="2">
    <location>
        <begin position="1196"/>
        <end position="1215"/>
    </location>
</feature>
<reference evidence="4" key="2">
    <citation type="journal article" date="2013" name="Nat. Commun.">
        <title>Genome of the Chinese tree shrew.</title>
        <authorList>
            <person name="Fan Y."/>
            <person name="Huang Z.Y."/>
            <person name="Cao C.C."/>
            <person name="Chen C.S."/>
            <person name="Chen Y.X."/>
            <person name="Fan D.D."/>
            <person name="He J."/>
            <person name="Hou H.L."/>
            <person name="Hu L."/>
            <person name="Hu X.T."/>
            <person name="Jiang X.T."/>
            <person name="Lai R."/>
            <person name="Lang Y.S."/>
            <person name="Liang B."/>
            <person name="Liao S.G."/>
            <person name="Mu D."/>
            <person name="Ma Y.Y."/>
            <person name="Niu Y.Y."/>
            <person name="Sun X.Q."/>
            <person name="Xia J.Q."/>
            <person name="Xiao J."/>
            <person name="Xiong Z.Q."/>
            <person name="Xu L."/>
            <person name="Yang L."/>
            <person name="Zhang Y."/>
            <person name="Zhao W."/>
            <person name="Zhao X.D."/>
            <person name="Zheng Y.T."/>
            <person name="Zhou J.M."/>
            <person name="Zhu Y.B."/>
            <person name="Zhang G.J."/>
            <person name="Wang J."/>
            <person name="Yao Y.G."/>
        </authorList>
    </citation>
    <scope>NUCLEOTIDE SEQUENCE [LARGE SCALE GENOMIC DNA]</scope>
</reference>
<dbReference type="STRING" id="246437.L9L524"/>
<dbReference type="GO" id="GO:0016081">
    <property type="term" value="P:synaptic vesicle docking"/>
    <property type="evidence" value="ECO:0007669"/>
    <property type="project" value="TreeGrafter"/>
</dbReference>
<feature type="compositionally biased region" description="Polar residues" evidence="2">
    <location>
        <begin position="156"/>
        <end position="165"/>
    </location>
</feature>
<feature type="region of interest" description="Disordered" evidence="2">
    <location>
        <begin position="973"/>
        <end position="1046"/>
    </location>
</feature>
<dbReference type="GO" id="GO:0099525">
    <property type="term" value="P:presynaptic dense core vesicle exocytosis"/>
    <property type="evidence" value="ECO:0007669"/>
    <property type="project" value="TreeGrafter"/>
</dbReference>
<dbReference type="GO" id="GO:0098831">
    <property type="term" value="C:presynaptic active zone cytoplasmic component"/>
    <property type="evidence" value="ECO:0007669"/>
    <property type="project" value="TreeGrafter"/>
</dbReference>
<feature type="region of interest" description="Disordered" evidence="2">
    <location>
        <begin position="535"/>
        <end position="677"/>
    </location>
</feature>
<feature type="compositionally biased region" description="Basic and acidic residues" evidence="2">
    <location>
        <begin position="701"/>
        <end position="725"/>
    </location>
</feature>
<feature type="compositionally biased region" description="Basic and acidic residues" evidence="2">
    <location>
        <begin position="55"/>
        <end position="64"/>
    </location>
</feature>
<keyword evidence="1" id="KW-0175">Coiled coil</keyword>
<dbReference type="InterPro" id="IPR027080">
    <property type="entry name" value="Unc-13"/>
</dbReference>
<feature type="region of interest" description="Disordered" evidence="2">
    <location>
        <begin position="137"/>
        <end position="165"/>
    </location>
</feature>
<feature type="compositionally biased region" description="Polar residues" evidence="2">
    <location>
        <begin position="465"/>
        <end position="478"/>
    </location>
</feature>
<feature type="region of interest" description="Disordered" evidence="2">
    <location>
        <begin position="443"/>
        <end position="500"/>
    </location>
</feature>
<dbReference type="GO" id="GO:0042734">
    <property type="term" value="C:presynaptic membrane"/>
    <property type="evidence" value="ECO:0007669"/>
    <property type="project" value="TreeGrafter"/>
</dbReference>
<feature type="compositionally biased region" description="Basic and acidic residues" evidence="2">
    <location>
        <begin position="485"/>
        <end position="494"/>
    </location>
</feature>
<dbReference type="GO" id="GO:0016082">
    <property type="term" value="P:synaptic vesicle priming"/>
    <property type="evidence" value="ECO:0007669"/>
    <property type="project" value="TreeGrafter"/>
</dbReference>
<accession>L9L524</accession>
<feature type="compositionally biased region" description="Basic and acidic residues" evidence="2">
    <location>
        <begin position="998"/>
        <end position="1027"/>
    </location>
</feature>
<dbReference type="GO" id="GO:0017075">
    <property type="term" value="F:syntaxin-1 binding"/>
    <property type="evidence" value="ECO:0007669"/>
    <property type="project" value="TreeGrafter"/>
</dbReference>
<evidence type="ECO:0000256" key="2">
    <source>
        <dbReference type="SAM" id="MobiDB-lite"/>
    </source>
</evidence>
<dbReference type="InParanoid" id="L9L524"/>
<feature type="compositionally biased region" description="Basic and acidic residues" evidence="2">
    <location>
        <begin position="535"/>
        <end position="555"/>
    </location>
</feature>
<feature type="region of interest" description="Disordered" evidence="2">
    <location>
        <begin position="1807"/>
        <end position="1841"/>
    </location>
</feature>
<dbReference type="PANTHER" id="PTHR10480:SF8">
    <property type="entry name" value="PROTEIN UNC-13 HOMOLOG B"/>
    <property type="match status" value="1"/>
</dbReference>
<feature type="compositionally biased region" description="Basic and acidic residues" evidence="2">
    <location>
        <begin position="657"/>
        <end position="674"/>
    </location>
</feature>
<sequence>MGFEVIWLVDSSCPQGPDLWPPELKAEKILKDYIKLGALMDCASSTAFEDPDSAVDDRDSDYRSETSNSIPPPYHTTSQPNASVHQFPVPVRLPQQLLLQGSSRDSCNDSMQSYDLDYPERQALRYPQKYDTIDRRRKKKPLYSHFEDNEGRQYDSRSGTKTNTASKYSNTENCNLCYIEKKKQNYRVLYPYRNGFVVKSATHATEFESDDYDLPNCLKNCEKSSVSNQHVTDFTPLDIEDSTSSTSEELLCSPISDKQEGLQSPTWHSSSGHPNGDFPEEYYVTNPELPLQKMNCDANTLGNLSRCSVEEKTPSSIEEHKENYVDTMDELQCLVETVSEYLAEKEEEINRFGSLPKTKKPQKHDSTVDSAEQKMPEDKIPSLTIVSNDKDKATSFPELSGVKCAVGSLFSSLTEKVGSGTKHLTTSVEKLVNFVPEKTEIHSQVETVNSESRSGARSVLEKEPSMQSLISSQTVDSKSSNRHGKASENEHVGNKAESLSFQDATETIRRDSAPQGQSSVMKSVFSMLNPLKIFSEKEETKKETDQSKPPRKESFAECGSEPNQREDTLSGHSSGVVASDRSDGETTGRFQMPTSENLLSSPVANEPSILVSSTSKKDDTESPLEGKPCTDLSMLPDQPQTCAKDTTGHPCAADSRSANKEPSSKSLEEDKVTGDDDFLEPLRKSFSQFLFTSPETCSKETLSESIKSHHLQEDGGEKGPKKDGHSFSFSGKLHIPFFNVLSHPEKQPDLKEKKSIFPLFKLPFTDSHTTVNDQSFHGSTVTIDEKTQENCHEDAKLSSIKSNSVLDIHNDLGKLGSTEKFNKNNQMNYPENAELNVIKSDLVPNVNNDLGKVRSIEESNSSDHTAVENYERDALHVTTVKTKECITSDSLGQLTNKDEVKSSSSSVQLTSQTVGNFPDVPVSPKEKVRLRTLSKQTTIDDSGVKEPSTREIQGNNLTEKEVLFTGHLIQESPSPSFSVSNLEESPKHISVETSGMSTEREVPRSDKISFDILRRKNSNEQDNRSDKNWSFSTVTKSPSQPELPTRKSIFSFLTGSERSENKASATLPKAKSQAEGLFTLPSFFSTSSSSIKKDASPISSSFSFFSLPFLDEKQQTPREKQNLSTIAPVTSQPCKKPSLFVDTGDTMTREVSNGYSDSIAPEVVNEQVAACISSNNAVEVTSLGDELNVEKDCQENLSSINGPESSSADSQITQLQKDIVSPSPEFQAQAETFLTDPETPGVAPHDEEAFNQKAIPGDSLAESFSHDNHLIEKFNDTCTNCHQNERFSSDPLNLPLEEAPELVLPQILQPASSSPEAGCGGDLQNQDTGKEDDKSVLGSSVEMLSGFVTKVKCFSGSLIEPPKTLSGLFSSPKSPKKNSLFSFSSDVSSQSLKGELFGIFKSPKPETYKQESSSLATSWLQNDCSKDAVQSVPLEHSLKEAASAAPDSESTLSDCRMAVDSATPKSDILTNDPKLTTEMENNNIPENISEPQGSEIITTSSVSGDDIGQGVLSFSDEGDMGILQSTDTETSFEAEHISLPAQLHPDSTCVTEELPPPLQPPLPLEPEPAIQTASTNQDFLEVYATNSLETTARPFDEASVSQNTTLETQESHAVPEESVLCSKESCETLPTQKEPSAVPQETEQSRPRFEIPNMTTWPKLHFPSSANDHGKLLSSFFSPPSSSGSKAAETGLVSSFKKLSTLFEGGSEGKGSVLASEPKLGFGKKLDLSFPWLKENKEVSEQIPVESSPLVSVINSDQDLNSIEANKAVASSEISEASAEPPRVYTQPSETLEQLEVRPGVCTQELSGPGEVENQQEIPEYGEHRDPKGNLSGPTCPSGKHEEFLAVSELLNQPEKHEEAMPASIDSVLNVQQPVTLDDIKEPMTNKRPVFN</sequence>
<keyword evidence="4" id="KW-1185">Reference proteome</keyword>
<feature type="compositionally biased region" description="Basic and acidic residues" evidence="2">
    <location>
        <begin position="145"/>
        <end position="155"/>
    </location>
</feature>
<protein>
    <submittedName>
        <fullName evidence="3">Protein unc-13 like protein B</fullName>
    </submittedName>
</protein>
<dbReference type="GO" id="GO:0005516">
    <property type="term" value="F:calmodulin binding"/>
    <property type="evidence" value="ECO:0007669"/>
    <property type="project" value="TreeGrafter"/>
</dbReference>
<feature type="compositionally biased region" description="Polar residues" evidence="2">
    <location>
        <begin position="65"/>
        <end position="82"/>
    </location>
</feature>